<sequence length="70" mass="7433">MSTPIEIDQTWAAHGPAGAVGSVQRSGDDFYVSLPGEDARRGPYESLDVAKRALHAALGPGAERPDFTEH</sequence>
<evidence type="ECO:0000313" key="2">
    <source>
        <dbReference type="Proteomes" id="UP000818266"/>
    </source>
</evidence>
<keyword evidence="1" id="KW-0489">Methyltransferase</keyword>
<protein>
    <submittedName>
        <fullName evidence="1">Methyltransferase</fullName>
    </submittedName>
</protein>
<organism evidence="1 2">
    <name type="scientific">Microcella pacifica</name>
    <dbReference type="NCBI Taxonomy" id="2591847"/>
    <lineage>
        <taxon>Bacteria</taxon>
        <taxon>Bacillati</taxon>
        <taxon>Actinomycetota</taxon>
        <taxon>Actinomycetes</taxon>
        <taxon>Micrococcales</taxon>
        <taxon>Microbacteriaceae</taxon>
        <taxon>Microcella</taxon>
    </lineage>
</organism>
<gene>
    <name evidence="1" type="ORF">FK219_008975</name>
</gene>
<dbReference type="AlphaFoldDB" id="A0A9E5JMG1"/>
<dbReference type="GO" id="GO:0008168">
    <property type="term" value="F:methyltransferase activity"/>
    <property type="evidence" value="ECO:0007669"/>
    <property type="project" value="UniProtKB-KW"/>
</dbReference>
<reference evidence="1 2" key="1">
    <citation type="submission" date="2019-06" db="EMBL/GenBank/DDBJ databases">
        <authorList>
            <person name="De-Chao Zhang Q."/>
        </authorList>
    </citation>
    <scope>NUCLEOTIDE SEQUENCE [LARGE SCALE GENOMIC DNA]</scope>
    <source>
        <strain evidence="1 2">KN1116</strain>
    </source>
</reference>
<proteinExistence type="predicted"/>
<keyword evidence="1" id="KW-0808">Transferase</keyword>
<name>A0A9E5JMG1_9MICO</name>
<keyword evidence="2" id="KW-1185">Reference proteome</keyword>
<dbReference type="Proteomes" id="UP000818266">
    <property type="component" value="Unassembled WGS sequence"/>
</dbReference>
<reference evidence="1 2" key="2">
    <citation type="submission" date="2020-03" db="EMBL/GenBank/DDBJ databases">
        <title>Chryseoglobus sp. isolated from a deep-sea seamount.</title>
        <authorList>
            <person name="Zhang D.-C."/>
        </authorList>
    </citation>
    <scope>NUCLEOTIDE SEQUENCE [LARGE SCALE GENOMIC DNA]</scope>
    <source>
        <strain evidence="1 2">KN1116</strain>
    </source>
</reference>
<accession>A0A9E5JMG1</accession>
<evidence type="ECO:0000313" key="1">
    <source>
        <dbReference type="EMBL" id="NHF63368.1"/>
    </source>
</evidence>
<comment type="caution">
    <text evidence="1">The sequence shown here is derived from an EMBL/GenBank/DDBJ whole genome shotgun (WGS) entry which is preliminary data.</text>
</comment>
<dbReference type="OrthoDB" id="5121090at2"/>
<dbReference type="GO" id="GO:0032259">
    <property type="term" value="P:methylation"/>
    <property type="evidence" value="ECO:0007669"/>
    <property type="project" value="UniProtKB-KW"/>
</dbReference>
<dbReference type="EMBL" id="VIKT02000014">
    <property type="protein sequence ID" value="NHF63368.1"/>
    <property type="molecule type" value="Genomic_DNA"/>
</dbReference>
<dbReference type="RefSeq" id="WP_152583774.1">
    <property type="nucleotide sequence ID" value="NZ_JAVJPO010000002.1"/>
</dbReference>